<evidence type="ECO:0000256" key="6">
    <source>
        <dbReference type="ARBA" id="ARBA00023229"/>
    </source>
</evidence>
<dbReference type="GO" id="GO:0008685">
    <property type="term" value="F:2-C-methyl-D-erythritol 2,4-cyclodiphosphate synthase activity"/>
    <property type="evidence" value="ECO:0007669"/>
    <property type="project" value="UniProtKB-EC"/>
</dbReference>
<evidence type="ECO:0000256" key="8">
    <source>
        <dbReference type="RuleBase" id="RU004395"/>
    </source>
</evidence>
<comment type="catalytic activity">
    <reaction evidence="1 8">
        <text>4-CDP-2-C-methyl-D-erythritol 2-phosphate = 2-C-methyl-D-erythritol 2,4-cyclic diphosphate + CMP</text>
        <dbReference type="Rhea" id="RHEA:23864"/>
        <dbReference type="ChEBI" id="CHEBI:57919"/>
        <dbReference type="ChEBI" id="CHEBI:58483"/>
        <dbReference type="ChEBI" id="CHEBI:60377"/>
        <dbReference type="EC" id="4.6.1.12"/>
    </reaction>
</comment>
<dbReference type="CDD" id="cd00554">
    <property type="entry name" value="MECDP_synthase"/>
    <property type="match status" value="1"/>
</dbReference>
<dbReference type="HAMAP" id="MF_00107">
    <property type="entry name" value="IspF"/>
    <property type="match status" value="1"/>
</dbReference>
<reference evidence="10 11" key="1">
    <citation type="submission" date="2014-11" db="EMBL/GenBank/DDBJ databases">
        <authorList>
            <person name="Zhu J."/>
            <person name="Qi W."/>
            <person name="Song R."/>
        </authorList>
    </citation>
    <scope>NUCLEOTIDE SEQUENCE [LARGE SCALE GENOMIC DNA]</scope>
</reference>
<keyword evidence="7 8" id="KW-0456">Lyase</keyword>
<dbReference type="GO" id="GO:0016114">
    <property type="term" value="P:terpenoid biosynthetic process"/>
    <property type="evidence" value="ECO:0007669"/>
    <property type="project" value="InterPro"/>
</dbReference>
<dbReference type="InterPro" id="IPR003526">
    <property type="entry name" value="MECDP_synthase"/>
</dbReference>
<comment type="similarity">
    <text evidence="8">Belongs to the IspF family.</text>
</comment>
<dbReference type="InterPro" id="IPR036571">
    <property type="entry name" value="MECDP_synthase_sf"/>
</dbReference>
<evidence type="ECO:0000256" key="2">
    <source>
        <dbReference type="ARBA" id="ARBA00001968"/>
    </source>
</evidence>
<keyword evidence="5" id="KW-0479">Metal-binding</keyword>
<dbReference type="PANTHER" id="PTHR43181:SF1">
    <property type="entry name" value="2-C-METHYL-D-ERYTHRITOL 2,4-CYCLODIPHOSPHATE SYNTHASE, CHLOROPLASTIC"/>
    <property type="match status" value="1"/>
</dbReference>
<dbReference type="InParanoid" id="A0A0G4FLM8"/>
<dbReference type="Proteomes" id="UP000041254">
    <property type="component" value="Unassembled WGS sequence"/>
</dbReference>
<evidence type="ECO:0000256" key="4">
    <source>
        <dbReference type="ARBA" id="ARBA00012579"/>
    </source>
</evidence>
<protein>
    <recommendedName>
        <fullName evidence="4 8">2-C-methyl-D-erythritol 2,4-cyclodiphosphate synthase</fullName>
        <ecNumber evidence="4 8">4.6.1.12</ecNumber>
    </recommendedName>
</protein>
<evidence type="ECO:0000313" key="10">
    <source>
        <dbReference type="EMBL" id="CEM14921.1"/>
    </source>
</evidence>
<evidence type="ECO:0000256" key="3">
    <source>
        <dbReference type="ARBA" id="ARBA00004709"/>
    </source>
</evidence>
<dbReference type="OMA" id="LIHAIMD"/>
<proteinExistence type="inferred from homology"/>
<sequence>MRRVRCPDGPAGAVFLSLSHPLPVWPYRRVHVDGKIRPRLMERRLLLRMGEMGEDSEPLMRIGHGYDIHRLAPGLQLTVGGVKIDYEKGTEAHSDGDVIFHSLCDAVFGALALPDIGQQFPDTDPKWKDASSDLFMEDAWRQMEERGYRLGNVDVTLILERPKVKDLKAGMKDNICRLMRVPPSQVNIKARTHEKVDSVGENRAIECHVVVLLERKMDALPERSQTGAR</sequence>
<name>A0A0G4FLM8_VITBC</name>
<dbReference type="AlphaFoldDB" id="A0A0G4FLM8"/>
<dbReference type="InterPro" id="IPR020555">
    <property type="entry name" value="MECDP_synthase_CS"/>
</dbReference>
<dbReference type="GO" id="GO:0019288">
    <property type="term" value="P:isopentenyl diphosphate biosynthetic process, methylerythritol 4-phosphate pathway"/>
    <property type="evidence" value="ECO:0007669"/>
    <property type="project" value="UniProtKB-UniPathway"/>
</dbReference>
<dbReference type="EC" id="4.6.1.12" evidence="4 8"/>
<dbReference type="GO" id="GO:0046872">
    <property type="term" value="F:metal ion binding"/>
    <property type="evidence" value="ECO:0007669"/>
    <property type="project" value="UniProtKB-KW"/>
</dbReference>
<evidence type="ECO:0000256" key="7">
    <source>
        <dbReference type="ARBA" id="ARBA00023239"/>
    </source>
</evidence>
<organism evidence="10 11">
    <name type="scientific">Vitrella brassicaformis (strain CCMP3155)</name>
    <dbReference type="NCBI Taxonomy" id="1169540"/>
    <lineage>
        <taxon>Eukaryota</taxon>
        <taxon>Sar</taxon>
        <taxon>Alveolata</taxon>
        <taxon>Colpodellida</taxon>
        <taxon>Vitrellaceae</taxon>
        <taxon>Vitrella</taxon>
    </lineage>
</organism>
<dbReference type="STRING" id="1169540.A0A0G4FLM8"/>
<dbReference type="PhylomeDB" id="A0A0G4FLM8"/>
<dbReference type="PANTHER" id="PTHR43181">
    <property type="entry name" value="2-C-METHYL-D-ERYTHRITOL 2,4-CYCLODIPHOSPHATE SYNTHASE, CHLOROPLASTIC"/>
    <property type="match status" value="1"/>
</dbReference>
<feature type="domain" description="2-C-methyl-D-erythritol 2,4-cyclodiphosphate synthase" evidence="9">
    <location>
        <begin position="60"/>
        <end position="213"/>
    </location>
</feature>
<evidence type="ECO:0000259" key="9">
    <source>
        <dbReference type="Pfam" id="PF02542"/>
    </source>
</evidence>
<keyword evidence="11" id="KW-1185">Reference proteome</keyword>
<evidence type="ECO:0000256" key="1">
    <source>
        <dbReference type="ARBA" id="ARBA00000200"/>
    </source>
</evidence>
<dbReference type="UniPathway" id="UPA00056">
    <property type="reaction ID" value="UER00095"/>
</dbReference>
<dbReference type="Gene3D" id="3.30.1330.50">
    <property type="entry name" value="2-C-methyl-D-erythritol 2,4-cyclodiphosphate synthase"/>
    <property type="match status" value="1"/>
</dbReference>
<dbReference type="FunCoup" id="A0A0G4FLM8">
    <property type="interactions" value="44"/>
</dbReference>
<dbReference type="VEuPathDB" id="CryptoDB:Vbra_21485"/>
<dbReference type="NCBIfam" id="TIGR00151">
    <property type="entry name" value="ispF"/>
    <property type="match status" value="1"/>
</dbReference>
<dbReference type="OrthoDB" id="2015434at2759"/>
<comment type="pathway">
    <text evidence="3">Isoprenoid biosynthesis; isopentenyl diphosphate biosynthesis via DXP pathway; isopentenyl diphosphate from 1-deoxy-D-xylulose 5-phosphate: step 4/6.</text>
</comment>
<keyword evidence="6 8" id="KW-0414">Isoprene biosynthesis</keyword>
<evidence type="ECO:0000256" key="5">
    <source>
        <dbReference type="ARBA" id="ARBA00022723"/>
    </source>
</evidence>
<dbReference type="FunFam" id="3.30.1330.50:FF:000003">
    <property type="entry name" value="2-C-methyl-D-erythritol 2,4-cyclodiphosphate synthase"/>
    <property type="match status" value="1"/>
</dbReference>
<dbReference type="Pfam" id="PF02542">
    <property type="entry name" value="YgbB"/>
    <property type="match status" value="1"/>
</dbReference>
<gene>
    <name evidence="10" type="ORF">Vbra_21485</name>
</gene>
<comment type="cofactor">
    <cofactor evidence="2">
        <name>a divalent metal cation</name>
        <dbReference type="ChEBI" id="CHEBI:60240"/>
    </cofactor>
</comment>
<accession>A0A0G4FLM8</accession>
<evidence type="ECO:0000313" key="11">
    <source>
        <dbReference type="Proteomes" id="UP000041254"/>
    </source>
</evidence>
<dbReference type="SUPFAM" id="SSF69765">
    <property type="entry name" value="IpsF-like"/>
    <property type="match status" value="1"/>
</dbReference>
<dbReference type="EMBL" id="CDMY01000461">
    <property type="protein sequence ID" value="CEM14921.1"/>
    <property type="molecule type" value="Genomic_DNA"/>
</dbReference>
<dbReference type="PROSITE" id="PS01350">
    <property type="entry name" value="ISPF"/>
    <property type="match status" value="1"/>
</dbReference>